<proteinExistence type="predicted"/>
<organism evidence="3 4">
    <name type="scientific">Sediminicurvatus halobius</name>
    <dbReference type="NCBI Taxonomy" id="2182432"/>
    <lineage>
        <taxon>Bacteria</taxon>
        <taxon>Pseudomonadati</taxon>
        <taxon>Pseudomonadota</taxon>
        <taxon>Gammaproteobacteria</taxon>
        <taxon>Chromatiales</taxon>
        <taxon>Ectothiorhodospiraceae</taxon>
        <taxon>Sediminicurvatus</taxon>
    </lineage>
</organism>
<dbReference type="PANTHER" id="PTHR42960:SF1">
    <property type="entry name" value="YCF46 PROTEIN"/>
    <property type="match status" value="1"/>
</dbReference>
<dbReference type="Proteomes" id="UP000245474">
    <property type="component" value="Unassembled WGS sequence"/>
</dbReference>
<keyword evidence="4" id="KW-1185">Reference proteome</keyword>
<protein>
    <submittedName>
        <fullName evidence="3">Uncharacterized protein</fullName>
    </submittedName>
</protein>
<dbReference type="EMBL" id="QFFI01000010">
    <property type="protein sequence ID" value="PWG63484.1"/>
    <property type="molecule type" value="Genomic_DNA"/>
</dbReference>
<evidence type="ECO:0000313" key="3">
    <source>
        <dbReference type="EMBL" id="PWG63484.1"/>
    </source>
</evidence>
<evidence type="ECO:0000256" key="2">
    <source>
        <dbReference type="ARBA" id="ARBA00022840"/>
    </source>
</evidence>
<dbReference type="InterPro" id="IPR052381">
    <property type="entry name" value="AAA_domain_protein"/>
</dbReference>
<comment type="caution">
    <text evidence="3">The sequence shown here is derived from an EMBL/GenBank/DDBJ whole genome shotgun (WGS) entry which is preliminary data.</text>
</comment>
<dbReference type="GO" id="GO:0005524">
    <property type="term" value="F:ATP binding"/>
    <property type="evidence" value="ECO:0007669"/>
    <property type="project" value="UniProtKB-KW"/>
</dbReference>
<name>A0A2U2N3D2_9GAMM</name>
<dbReference type="RefSeq" id="WP_109678002.1">
    <property type="nucleotide sequence ID" value="NZ_CP086615.1"/>
</dbReference>
<dbReference type="AlphaFoldDB" id="A0A2U2N3D2"/>
<keyword evidence="2" id="KW-0067">ATP-binding</keyword>
<evidence type="ECO:0000313" key="4">
    <source>
        <dbReference type="Proteomes" id="UP000245474"/>
    </source>
</evidence>
<keyword evidence="1" id="KW-0547">Nucleotide-binding</keyword>
<reference evidence="3 4" key="1">
    <citation type="submission" date="2018-05" db="EMBL/GenBank/DDBJ databases">
        <title>Spiribacter halobius sp. nov., a moderately halophilic bacterium isolated from marine solar saltern.</title>
        <authorList>
            <person name="Zheng W.-S."/>
            <person name="Lu D.-C."/>
            <person name="Du Z.-J."/>
        </authorList>
    </citation>
    <scope>NUCLEOTIDE SEQUENCE [LARGE SCALE GENOMIC DNA]</scope>
    <source>
        <strain evidence="3 4">E85</strain>
    </source>
</reference>
<evidence type="ECO:0000256" key="1">
    <source>
        <dbReference type="ARBA" id="ARBA00022741"/>
    </source>
</evidence>
<dbReference type="OrthoDB" id="6197475at2"/>
<gene>
    <name evidence="3" type="ORF">DEM34_07925</name>
</gene>
<accession>A0A2U2N3D2</accession>
<dbReference type="PANTHER" id="PTHR42960">
    <property type="entry name" value="YCF46 PROTEIN"/>
    <property type="match status" value="1"/>
</dbReference>
<sequence>MDATRTLQRVIDSNYRIAALETGETDRLLALFKRLTLTTGRAVYHWTADSGLYRLGVEHIFIPRTRAPAEVLSYISASRHYGIYLLQGFADALPKASVQRTLHEIHAKDDGVRRLVMLVGEHLDIPEGLRGRTAMIRHNVRARQQAGVSS</sequence>